<evidence type="ECO:0000256" key="1">
    <source>
        <dbReference type="SAM" id="MobiDB-lite"/>
    </source>
</evidence>
<reference evidence="2 3" key="1">
    <citation type="submission" date="2023-11" db="EMBL/GenBank/DDBJ databases">
        <title>Bacillus jintuensis, isolated from a mudflat on the Beibu Gulf coast.</title>
        <authorList>
            <person name="Li M."/>
        </authorList>
    </citation>
    <scope>NUCLEOTIDE SEQUENCE [LARGE SCALE GENOMIC DNA]</scope>
    <source>
        <strain evidence="2 3">31A1R</strain>
        <plasmid evidence="2">unnamed</plasmid>
    </source>
</reference>
<dbReference type="EMBL" id="JAXOFX010000002">
    <property type="protein sequence ID" value="MDZ5470941.1"/>
    <property type="molecule type" value="Genomic_DNA"/>
</dbReference>
<feature type="region of interest" description="Disordered" evidence="1">
    <location>
        <begin position="27"/>
        <end position="132"/>
    </location>
</feature>
<organism evidence="2 3">
    <name type="scientific">Robertmurraya mangrovi</name>
    <dbReference type="NCBI Taxonomy" id="3098077"/>
    <lineage>
        <taxon>Bacteria</taxon>
        <taxon>Bacillati</taxon>
        <taxon>Bacillota</taxon>
        <taxon>Bacilli</taxon>
        <taxon>Bacillales</taxon>
        <taxon>Bacillaceae</taxon>
        <taxon>Robertmurraya</taxon>
    </lineage>
</organism>
<comment type="caution">
    <text evidence="2">The sequence shown here is derived from an EMBL/GenBank/DDBJ whole genome shotgun (WGS) entry which is preliminary data.</text>
</comment>
<feature type="compositionally biased region" description="Polar residues" evidence="1">
    <location>
        <begin position="115"/>
        <end position="125"/>
    </location>
</feature>
<dbReference type="Proteomes" id="UP001290455">
    <property type="component" value="Unassembled WGS sequence"/>
</dbReference>
<sequence length="170" mass="20147">MEFLFENPFILVVLIGIISSLFKRMKGEQPEEQQKRPTPKPVVQKRKRIEEQNPTLAQEIEMQRQKEQQRQQEHHQGRNKFERIEKQYQEKKKQAEEKIAAMKKQQLVSEKKSQRMSSTSRMNSATKDHVVTPQEDTSFYQVDEKKLADAVVWAEILGPPRAKNPHRARR</sequence>
<proteinExistence type="predicted"/>
<protein>
    <submittedName>
        <fullName evidence="2">Uncharacterized protein</fullName>
    </submittedName>
</protein>
<name>A0ABU5IV11_9BACI</name>
<keyword evidence="2" id="KW-0614">Plasmid</keyword>
<gene>
    <name evidence="2" type="ORF">SM124_04155</name>
</gene>
<dbReference type="RefSeq" id="WP_322445478.1">
    <property type="nucleotide sequence ID" value="NZ_JAXOFX010000002.1"/>
</dbReference>
<accession>A0ABU5IV11</accession>
<geneLocation type="plasmid" evidence="2">
    <name>unnamed</name>
</geneLocation>
<evidence type="ECO:0000313" key="3">
    <source>
        <dbReference type="Proteomes" id="UP001290455"/>
    </source>
</evidence>
<evidence type="ECO:0000313" key="2">
    <source>
        <dbReference type="EMBL" id="MDZ5470941.1"/>
    </source>
</evidence>
<keyword evidence="3" id="KW-1185">Reference proteome</keyword>
<feature type="compositionally biased region" description="Basic and acidic residues" evidence="1">
    <location>
        <begin position="61"/>
        <end position="100"/>
    </location>
</feature>